<keyword evidence="2" id="KW-0758">Storage protein</keyword>
<dbReference type="InterPro" id="IPR036312">
    <property type="entry name" value="Bifun_inhib/LTP/seed_sf"/>
</dbReference>
<dbReference type="GO" id="GO:0045735">
    <property type="term" value="F:nutrient reservoir activity"/>
    <property type="evidence" value="ECO:0007669"/>
    <property type="project" value="UniProtKB-KW"/>
</dbReference>
<dbReference type="EMBL" id="KF574816">
    <property type="protein sequence ID" value="AII01840.1"/>
    <property type="molecule type" value="Genomic_DNA"/>
</dbReference>
<feature type="domain" description="Bifunctional inhibitor/plant lipid transfer protein/seed storage helical" evidence="5">
    <location>
        <begin position="50"/>
        <end position="143"/>
    </location>
</feature>
<evidence type="ECO:0000256" key="2">
    <source>
        <dbReference type="ARBA" id="ARBA00022761"/>
    </source>
</evidence>
<gene>
    <name evidence="6" type="primary">PawL1</name>
</gene>
<dbReference type="PANTHER" id="PTHR35496">
    <property type="entry name" value="2S SEED STORAGE PROTEIN 1-RELATED"/>
    <property type="match status" value="1"/>
</dbReference>
<proteinExistence type="inferred from homology"/>
<name>A0A076E8F0_9ASTR</name>
<keyword evidence="3" id="KW-0708">Seed storage protein</keyword>
<evidence type="ECO:0000256" key="4">
    <source>
        <dbReference type="SAM" id="SignalP"/>
    </source>
</evidence>
<organism evidence="6">
    <name type="scientific">Helianthus nuttallii</name>
    <dbReference type="NCBI Taxonomy" id="73302"/>
    <lineage>
        <taxon>Eukaryota</taxon>
        <taxon>Viridiplantae</taxon>
        <taxon>Streptophyta</taxon>
        <taxon>Embryophyta</taxon>
        <taxon>Tracheophyta</taxon>
        <taxon>Spermatophyta</taxon>
        <taxon>Magnoliopsida</taxon>
        <taxon>eudicotyledons</taxon>
        <taxon>Gunneridae</taxon>
        <taxon>Pentapetalae</taxon>
        <taxon>asterids</taxon>
        <taxon>campanulids</taxon>
        <taxon>Asterales</taxon>
        <taxon>Asteraceae</taxon>
        <taxon>Asteroideae</taxon>
        <taxon>Heliantheae alliance</taxon>
        <taxon>Heliantheae</taxon>
        <taxon>Helianthus</taxon>
    </lineage>
</organism>
<evidence type="ECO:0000259" key="5">
    <source>
        <dbReference type="SMART" id="SM00499"/>
    </source>
</evidence>
<dbReference type="PANTHER" id="PTHR35496:SF4">
    <property type="entry name" value="2S SULFUR-RICH SEED STORAGE PROTEIN 2-LIKE"/>
    <property type="match status" value="1"/>
</dbReference>
<protein>
    <submittedName>
        <fullName evidence="6">PawS-like preproalbumin 1</fullName>
    </submittedName>
</protein>
<evidence type="ECO:0000256" key="1">
    <source>
        <dbReference type="ARBA" id="ARBA00008262"/>
    </source>
</evidence>
<dbReference type="Gene3D" id="1.10.110.10">
    <property type="entry name" value="Plant lipid-transfer and hydrophobic proteins"/>
    <property type="match status" value="1"/>
</dbReference>
<comment type="similarity">
    <text evidence="1">Belongs to the 2S seed storage albumins family.</text>
</comment>
<evidence type="ECO:0000313" key="6">
    <source>
        <dbReference type="EMBL" id="AII01840.1"/>
    </source>
</evidence>
<accession>A0A076E8F0</accession>
<feature type="signal peptide" evidence="4">
    <location>
        <begin position="1"/>
        <end position="22"/>
    </location>
</feature>
<dbReference type="InterPro" id="IPR000617">
    <property type="entry name" value="Napin/2SS/CON"/>
</dbReference>
<sequence length="152" mass="17169">MAKLALFALAFTALVAFSAVSAYRTTTTNTVQDNDMIALWDGLDNPQEQCRSQVSIKQLNHCQMHLTQGIIFNKKMKMMVNHHEQHLQQCCSQLKQVNPQCQCDAIQQVLTQARQQSGLRTAPQIESKAQRLTNDCGLEVQHCQLAVPRVEF</sequence>
<reference evidence="6" key="1">
    <citation type="journal article" date="2014" name="Plant Cell">
        <title>Evolutionary Origins of a Bioactive Peptide Buried within Preproalbumin.</title>
        <authorList>
            <person name="Elliott A.G."/>
            <person name="Delay C."/>
            <person name="Liu H."/>
            <person name="Phua Z."/>
            <person name="Rosengren K.J."/>
            <person name="Benfield A.H."/>
            <person name="Panero J.L."/>
            <person name="Colgrave M.L."/>
            <person name="Jayasena A.S."/>
            <person name="Dunse K.M."/>
            <person name="Anderson M.A."/>
            <person name="Schilling E.E."/>
            <person name="Ortiz-Barrientos D."/>
            <person name="Craik D.J."/>
            <person name="Mylne J.S."/>
        </authorList>
    </citation>
    <scope>NUCLEOTIDE SEQUENCE</scope>
</reference>
<dbReference type="InterPro" id="IPR016140">
    <property type="entry name" value="Bifunc_inhib/LTP/seed_store"/>
</dbReference>
<feature type="chain" id="PRO_5001711110" evidence="4">
    <location>
        <begin position="23"/>
        <end position="152"/>
    </location>
</feature>
<dbReference type="SUPFAM" id="SSF47699">
    <property type="entry name" value="Bifunctional inhibitor/lipid-transfer protein/seed storage 2S albumin"/>
    <property type="match status" value="1"/>
</dbReference>
<evidence type="ECO:0000256" key="3">
    <source>
        <dbReference type="ARBA" id="ARBA00023129"/>
    </source>
</evidence>
<keyword evidence="4" id="KW-0732">Signal</keyword>
<dbReference type="Pfam" id="PF00234">
    <property type="entry name" value="Tryp_alpha_amyl"/>
    <property type="match status" value="1"/>
</dbReference>
<dbReference type="SMART" id="SM00499">
    <property type="entry name" value="AAI"/>
    <property type="match status" value="1"/>
</dbReference>
<dbReference type="AlphaFoldDB" id="A0A076E8F0"/>